<organism evidence="1 2">
    <name type="scientific">Artomyces pyxidatus</name>
    <dbReference type="NCBI Taxonomy" id="48021"/>
    <lineage>
        <taxon>Eukaryota</taxon>
        <taxon>Fungi</taxon>
        <taxon>Dikarya</taxon>
        <taxon>Basidiomycota</taxon>
        <taxon>Agaricomycotina</taxon>
        <taxon>Agaricomycetes</taxon>
        <taxon>Russulales</taxon>
        <taxon>Auriscalpiaceae</taxon>
        <taxon>Artomyces</taxon>
    </lineage>
</organism>
<protein>
    <submittedName>
        <fullName evidence="1">Uncharacterized protein</fullName>
    </submittedName>
</protein>
<comment type="caution">
    <text evidence="1">The sequence shown here is derived from an EMBL/GenBank/DDBJ whole genome shotgun (WGS) entry which is preliminary data.</text>
</comment>
<keyword evidence="2" id="KW-1185">Reference proteome</keyword>
<accession>A0ACB8SPT8</accession>
<evidence type="ECO:0000313" key="1">
    <source>
        <dbReference type="EMBL" id="KAI0057926.1"/>
    </source>
</evidence>
<reference evidence="1" key="1">
    <citation type="submission" date="2021-03" db="EMBL/GenBank/DDBJ databases">
        <authorList>
            <consortium name="DOE Joint Genome Institute"/>
            <person name="Ahrendt S."/>
            <person name="Looney B.P."/>
            <person name="Miyauchi S."/>
            <person name="Morin E."/>
            <person name="Drula E."/>
            <person name="Courty P.E."/>
            <person name="Chicoki N."/>
            <person name="Fauchery L."/>
            <person name="Kohler A."/>
            <person name="Kuo A."/>
            <person name="Labutti K."/>
            <person name="Pangilinan J."/>
            <person name="Lipzen A."/>
            <person name="Riley R."/>
            <person name="Andreopoulos W."/>
            <person name="He G."/>
            <person name="Johnson J."/>
            <person name="Barry K.W."/>
            <person name="Grigoriev I.V."/>
            <person name="Nagy L."/>
            <person name="Hibbett D."/>
            <person name="Henrissat B."/>
            <person name="Matheny P.B."/>
            <person name="Labbe J."/>
            <person name="Martin F."/>
        </authorList>
    </citation>
    <scope>NUCLEOTIDE SEQUENCE</scope>
    <source>
        <strain evidence="1">HHB10654</strain>
    </source>
</reference>
<gene>
    <name evidence="1" type="ORF">BV25DRAFT_1919788</name>
</gene>
<name>A0ACB8SPT8_9AGAM</name>
<sequence>MSVMSGHYLAIAPSASGLRGAGRLFLTAGSSTPPKPSVLLEPGSQNLLSICIPTPSSSSSGGFFSANRDTLLLMETFETSSASAHCHLQEFVAIGGTLHTPWDRRGQSAVDRLEAPLMEVANESGAPSWRAAVYPREPDLTPSYLNELLLSPGSTDKFASITLPGLFSTLTLRTPIDQYTNAYLALPGNPRHI</sequence>
<reference evidence="1" key="2">
    <citation type="journal article" date="2022" name="New Phytol.">
        <title>Evolutionary transition to the ectomycorrhizal habit in the genomes of a hyperdiverse lineage of mushroom-forming fungi.</title>
        <authorList>
            <person name="Looney B."/>
            <person name="Miyauchi S."/>
            <person name="Morin E."/>
            <person name="Drula E."/>
            <person name="Courty P.E."/>
            <person name="Kohler A."/>
            <person name="Kuo A."/>
            <person name="LaButti K."/>
            <person name="Pangilinan J."/>
            <person name="Lipzen A."/>
            <person name="Riley R."/>
            <person name="Andreopoulos W."/>
            <person name="He G."/>
            <person name="Johnson J."/>
            <person name="Nolan M."/>
            <person name="Tritt A."/>
            <person name="Barry K.W."/>
            <person name="Grigoriev I.V."/>
            <person name="Nagy L.G."/>
            <person name="Hibbett D."/>
            <person name="Henrissat B."/>
            <person name="Matheny P.B."/>
            <person name="Labbe J."/>
            <person name="Martin F.M."/>
        </authorList>
    </citation>
    <scope>NUCLEOTIDE SEQUENCE</scope>
    <source>
        <strain evidence="1">HHB10654</strain>
    </source>
</reference>
<proteinExistence type="predicted"/>
<dbReference type="EMBL" id="MU277241">
    <property type="protein sequence ID" value="KAI0057926.1"/>
    <property type="molecule type" value="Genomic_DNA"/>
</dbReference>
<evidence type="ECO:0000313" key="2">
    <source>
        <dbReference type="Proteomes" id="UP000814140"/>
    </source>
</evidence>
<dbReference type="Proteomes" id="UP000814140">
    <property type="component" value="Unassembled WGS sequence"/>
</dbReference>